<keyword evidence="36" id="KW-0131">Cell cycle</keyword>
<evidence type="ECO:0000256" key="37">
    <source>
        <dbReference type="ARBA" id="ARBA00023328"/>
    </source>
</evidence>
<keyword evidence="24" id="KW-0067">ATP-binding</keyword>
<dbReference type="InterPro" id="IPR035778">
    <property type="entry name" value="SPRY_hnRNP_U"/>
</dbReference>
<evidence type="ECO:0000256" key="3">
    <source>
        <dbReference type="ARBA" id="ARBA00004241"/>
    </source>
</evidence>
<dbReference type="GO" id="GO:0045944">
    <property type="term" value="P:positive regulation of transcription by RNA polymerase II"/>
    <property type="evidence" value="ECO:0007669"/>
    <property type="project" value="TreeGrafter"/>
</dbReference>
<dbReference type="InterPro" id="IPR003034">
    <property type="entry name" value="SAP_dom"/>
</dbReference>
<dbReference type="Pfam" id="PF02037">
    <property type="entry name" value="SAP"/>
    <property type="match status" value="1"/>
</dbReference>
<dbReference type="GO" id="GO:0030154">
    <property type="term" value="P:cell differentiation"/>
    <property type="evidence" value="ECO:0007669"/>
    <property type="project" value="UniProtKB-KW"/>
</dbReference>
<organism evidence="43 44">
    <name type="scientific">Eublepharis macularius</name>
    <name type="common">Leopard gecko</name>
    <name type="synonym">Cyrtodactylus macularius</name>
    <dbReference type="NCBI Taxonomy" id="481883"/>
    <lineage>
        <taxon>Eukaryota</taxon>
        <taxon>Metazoa</taxon>
        <taxon>Chordata</taxon>
        <taxon>Craniata</taxon>
        <taxon>Vertebrata</taxon>
        <taxon>Euteleostomi</taxon>
        <taxon>Lepidosauria</taxon>
        <taxon>Squamata</taxon>
        <taxon>Bifurcata</taxon>
        <taxon>Gekkota</taxon>
        <taxon>Eublepharidae</taxon>
        <taxon>Eublepharinae</taxon>
        <taxon>Eublepharis</taxon>
    </lineage>
</organism>
<evidence type="ECO:0000256" key="13">
    <source>
        <dbReference type="ARBA" id="ARBA00022491"/>
    </source>
</evidence>
<dbReference type="GO" id="GO:0009986">
    <property type="term" value="C:cell surface"/>
    <property type="evidence" value="ECO:0007669"/>
    <property type="project" value="UniProtKB-SubCell"/>
</dbReference>
<dbReference type="FunFam" id="2.60.120.920:FF:000006">
    <property type="entry name" value="heterogeneous nuclear ribonucleoprotein U isoform X1"/>
    <property type="match status" value="1"/>
</dbReference>
<dbReference type="InterPro" id="IPR027417">
    <property type="entry name" value="P-loop_NTPase"/>
</dbReference>
<evidence type="ECO:0000256" key="26">
    <source>
        <dbReference type="ARBA" id="ARBA00022853"/>
    </source>
</evidence>
<dbReference type="InterPro" id="IPR013320">
    <property type="entry name" value="ConA-like_dom_sf"/>
</dbReference>
<evidence type="ECO:0000256" key="15">
    <source>
        <dbReference type="ARBA" id="ARBA00022553"/>
    </source>
</evidence>
<keyword evidence="29" id="KW-0805">Transcription regulation</keyword>
<keyword evidence="28" id="KW-0007">Acetylation</keyword>
<evidence type="ECO:0000313" key="43">
    <source>
        <dbReference type="Proteomes" id="UP001190640"/>
    </source>
</evidence>
<evidence type="ECO:0000256" key="1">
    <source>
        <dbReference type="ARBA" id="ARBA00004109"/>
    </source>
</evidence>
<dbReference type="SUPFAM" id="SSF49899">
    <property type="entry name" value="Concanavalin A-like lectins/glucanases"/>
    <property type="match status" value="1"/>
</dbReference>
<evidence type="ECO:0000256" key="25">
    <source>
        <dbReference type="ARBA" id="ARBA00022843"/>
    </source>
</evidence>
<dbReference type="SUPFAM" id="SSF68906">
    <property type="entry name" value="SAP domain"/>
    <property type="match status" value="1"/>
</dbReference>
<dbReference type="Proteomes" id="UP001190640">
    <property type="component" value="Chromosome 1"/>
</dbReference>
<evidence type="ECO:0000256" key="2">
    <source>
        <dbReference type="ARBA" id="ARBA00004214"/>
    </source>
</evidence>
<evidence type="ECO:0000256" key="21">
    <source>
        <dbReference type="ARBA" id="ARBA00022776"/>
    </source>
</evidence>
<evidence type="ECO:0000256" key="12">
    <source>
        <dbReference type="ARBA" id="ARBA00022490"/>
    </source>
</evidence>
<feature type="compositionally biased region" description="Gly residues" evidence="40">
    <location>
        <begin position="69"/>
        <end position="87"/>
    </location>
</feature>
<evidence type="ECO:0000313" key="44">
    <source>
        <dbReference type="RefSeq" id="XP_054831628.1"/>
    </source>
</evidence>
<dbReference type="InterPro" id="IPR003877">
    <property type="entry name" value="SPRY_dom"/>
</dbReference>
<evidence type="ECO:0000256" key="14">
    <source>
        <dbReference type="ARBA" id="ARBA00022499"/>
    </source>
</evidence>
<keyword evidence="22" id="KW-0221">Differentiation</keyword>
<evidence type="ECO:0000256" key="28">
    <source>
        <dbReference type="ARBA" id="ARBA00022990"/>
    </source>
</evidence>
<evidence type="ECO:0000256" key="16">
    <source>
        <dbReference type="ARBA" id="ARBA00022618"/>
    </source>
</evidence>
<evidence type="ECO:0000256" key="7">
    <source>
        <dbReference type="ARBA" id="ARBA00004629"/>
    </source>
</evidence>
<sequence length="830" mass="90471">MSCSPVNVKKLKVSELKEELKKRRLSDKGLKAELMERLQAALDQEEVGGGGLGSGEPGNGNMEEMGEAAPGGGGAQEQMAPGGGGSGQAAACDDDEEADFGGCHGDEEEEEEGMELGEENGEGVAAGEEEAAEDLEDDENGDDQGFQEGEDDEEEASVAASEGNANGHGSQQQPPPQGTAAKDAPGKGTSGPASEASVSTSAPSAQSGAKQLSPAQQQQQKAGGPARPGGEPKPEQKPGEKKRGVKRPREDHGRGYFEYIEENKYSRAKSPQPPVEEEDEHFDDTVVCLDTYNCDLHFKISRDRFSASSLTMESFAFLWAGGRASYGVSKGKVCFEMKVTEKIPVKHLYTKDIDIHEVRVGWSLNTSGMLLGEEEFSYGYSLKGIKTCNCEIEDFGEKFDENDVIGCFANFDGDEVELSYSKNGQELGVAFKINKEVLSGRPIFPHVLCHNCAVEFNFGQKEEPYFPIPEGYTFIQNVPLEDRVRGPKGPEHKKECEVVMMIGLPGAGKTTWVTKHAADNPGKYNILGTNTIMDKMMVAGFKRQMADTGKLNTLLQRAPQCLGKFIEIAARKKRNFILDQTNVSAAAQRRKMCLFAGFQRKAVVVCPKDEDYKQRTQKKAEVEGKDLPEHAVLKMKGNFTLPEVSECFDEIIYVELQKEEAQKLLEQYKEESKKALPPEKKPNTGSKKSNKKSGKNQFNRGGQRGRGGFNMRGNFRGGVPGNRGGYNRRGGNMPQRGGGGGGGGSGGAIGYLYPRGPVFPARGGGGGGGYSNRGNYNRGGMPNRGNYNQNFRGRGNNRGYKNQSQGYNQWQQGQFWGQKPWSQHYHQGYY</sequence>
<evidence type="ECO:0000256" key="23">
    <source>
        <dbReference type="ARBA" id="ARBA00022838"/>
    </source>
</evidence>
<evidence type="ECO:0000256" key="27">
    <source>
        <dbReference type="ARBA" id="ARBA00022934"/>
    </source>
</evidence>
<evidence type="ECO:0000256" key="11">
    <source>
        <dbReference type="ARBA" id="ARBA00022481"/>
    </source>
</evidence>
<evidence type="ECO:0000256" key="31">
    <source>
        <dbReference type="ARBA" id="ARBA00023163"/>
    </source>
</evidence>
<feature type="domain" description="B30.2/SPRY" evidence="41">
    <location>
        <begin position="267"/>
        <end position="463"/>
    </location>
</feature>
<dbReference type="SUPFAM" id="SSF52540">
    <property type="entry name" value="P-loop containing nucleoside triphosphate hydrolases"/>
    <property type="match status" value="1"/>
</dbReference>
<dbReference type="InterPro" id="IPR036361">
    <property type="entry name" value="SAP_dom_sf"/>
</dbReference>
<evidence type="ECO:0000256" key="33">
    <source>
        <dbReference type="ARBA" id="ARBA00023212"/>
    </source>
</evidence>
<protein>
    <recommendedName>
        <fullName evidence="38">Heterogeneous nuclear ribonucleoprotein U</fullName>
    </recommendedName>
    <alternativeName>
        <fullName evidence="39">Scaffold-attachment factor A</fullName>
    </alternativeName>
</protein>
<dbReference type="Pfam" id="PF13671">
    <property type="entry name" value="AAA_33"/>
    <property type="match status" value="1"/>
</dbReference>
<dbReference type="Gene3D" id="1.10.720.30">
    <property type="entry name" value="SAP domain"/>
    <property type="match status" value="1"/>
</dbReference>
<dbReference type="InterPro" id="IPR001870">
    <property type="entry name" value="B30.2/SPRY"/>
</dbReference>
<name>A0AA97J4V9_EUBMA</name>
<dbReference type="GO" id="GO:1990841">
    <property type="term" value="F:promoter-specific chromatin binding"/>
    <property type="evidence" value="ECO:0007669"/>
    <property type="project" value="TreeGrafter"/>
</dbReference>
<feature type="compositionally biased region" description="Acidic residues" evidence="40">
    <location>
        <begin position="106"/>
        <end position="142"/>
    </location>
</feature>
<dbReference type="GO" id="GO:0003723">
    <property type="term" value="F:RNA binding"/>
    <property type="evidence" value="ECO:0007669"/>
    <property type="project" value="UniProtKB-ARBA"/>
</dbReference>
<dbReference type="GO" id="GO:0000776">
    <property type="term" value="C:kinetochore"/>
    <property type="evidence" value="ECO:0007669"/>
    <property type="project" value="UniProtKB-KW"/>
</dbReference>
<evidence type="ECO:0000256" key="20">
    <source>
        <dbReference type="ARBA" id="ARBA00022765"/>
    </source>
</evidence>
<dbReference type="GO" id="GO:0000922">
    <property type="term" value="C:spindle pole"/>
    <property type="evidence" value="ECO:0007669"/>
    <property type="project" value="UniProtKB-SubCell"/>
</dbReference>
<evidence type="ECO:0000256" key="10">
    <source>
        <dbReference type="ARBA" id="ARBA00022473"/>
    </source>
</evidence>
<evidence type="ECO:0000256" key="9">
    <source>
        <dbReference type="ARBA" id="ARBA00022454"/>
    </source>
</evidence>
<evidence type="ECO:0000256" key="40">
    <source>
        <dbReference type="SAM" id="MobiDB-lite"/>
    </source>
</evidence>
<dbReference type="FunFam" id="1.10.720.30:FF:000004">
    <property type="entry name" value="heterogeneous nuclear ribonucleoprotein U isoform X1"/>
    <property type="match status" value="1"/>
</dbReference>
<keyword evidence="27" id="KW-0164">Citrullination</keyword>
<dbReference type="GO" id="GO:0016363">
    <property type="term" value="C:nuclear matrix"/>
    <property type="evidence" value="ECO:0007669"/>
    <property type="project" value="UniProtKB-SubCell"/>
</dbReference>
<keyword evidence="18" id="KW-0747">Spliceosome</keyword>
<dbReference type="GO" id="GO:0016607">
    <property type="term" value="C:nuclear speck"/>
    <property type="evidence" value="ECO:0007669"/>
    <property type="project" value="UniProtKB-SubCell"/>
</dbReference>
<keyword evidence="37" id="KW-0137">Centromere</keyword>
<evidence type="ECO:0000256" key="18">
    <source>
        <dbReference type="ARBA" id="ARBA00022728"/>
    </source>
</evidence>
<dbReference type="KEGG" id="emc:129327170"/>
<keyword evidence="11" id="KW-0488">Methylation</keyword>
<dbReference type="GO" id="GO:0005813">
    <property type="term" value="C:centrosome"/>
    <property type="evidence" value="ECO:0007669"/>
    <property type="project" value="UniProtKB-SubCell"/>
</dbReference>
<evidence type="ECO:0000256" key="38">
    <source>
        <dbReference type="ARBA" id="ARBA00073300"/>
    </source>
</evidence>
<evidence type="ECO:0000259" key="41">
    <source>
        <dbReference type="PROSITE" id="PS50188"/>
    </source>
</evidence>
<evidence type="ECO:0000256" key="39">
    <source>
        <dbReference type="ARBA" id="ARBA00083838"/>
    </source>
</evidence>
<evidence type="ECO:0000256" key="35">
    <source>
        <dbReference type="ARBA" id="ARBA00023274"/>
    </source>
</evidence>
<dbReference type="GO" id="GO:0005681">
    <property type="term" value="C:spliceosomal complex"/>
    <property type="evidence" value="ECO:0007669"/>
    <property type="project" value="UniProtKB-KW"/>
</dbReference>
<keyword evidence="31" id="KW-0804">Transcription</keyword>
<evidence type="ECO:0000256" key="8">
    <source>
        <dbReference type="ARBA" id="ARBA00004647"/>
    </source>
</evidence>
<dbReference type="Gene3D" id="2.60.120.920">
    <property type="match status" value="1"/>
</dbReference>
<keyword evidence="34" id="KW-0539">Nucleus</keyword>
<keyword evidence="13" id="KW-0678">Repressor</keyword>
<keyword evidence="15" id="KW-0597">Phosphoprotein</keyword>
<dbReference type="InterPro" id="IPR043136">
    <property type="entry name" value="B30.2/SPRY_sf"/>
</dbReference>
<evidence type="ECO:0000256" key="24">
    <source>
        <dbReference type="ARBA" id="ARBA00022840"/>
    </source>
</evidence>
<keyword evidence="25" id="KW-0832">Ubl conjugation</keyword>
<evidence type="ECO:0000256" key="30">
    <source>
        <dbReference type="ARBA" id="ARBA00023159"/>
    </source>
</evidence>
<keyword evidence="14" id="KW-1017">Isopeptide bond</keyword>
<dbReference type="GO" id="GO:0000380">
    <property type="term" value="P:alternative mRNA splicing, via spliceosome"/>
    <property type="evidence" value="ECO:0007669"/>
    <property type="project" value="TreeGrafter"/>
</dbReference>
<dbReference type="GO" id="GO:0005524">
    <property type="term" value="F:ATP binding"/>
    <property type="evidence" value="ECO:0007669"/>
    <property type="project" value="UniProtKB-KW"/>
</dbReference>
<feature type="domain" description="SAP" evidence="42">
    <location>
        <begin position="8"/>
        <end position="42"/>
    </location>
</feature>
<feature type="compositionally biased region" description="Polar residues" evidence="40">
    <location>
        <begin position="196"/>
        <end position="207"/>
    </location>
</feature>
<dbReference type="PANTHER" id="PTHR12381:SF11">
    <property type="entry name" value="HETEROGENEOUS NUCLEAR RIBONUCLEOPROTEIN U"/>
    <property type="match status" value="1"/>
</dbReference>
<dbReference type="GO" id="GO:0006325">
    <property type="term" value="P:chromatin organization"/>
    <property type="evidence" value="ECO:0007669"/>
    <property type="project" value="UniProtKB-KW"/>
</dbReference>
<dbReference type="PANTHER" id="PTHR12381">
    <property type="entry name" value="HETEROGENEOUS NUCLEAR RIBONUCLEOPROTEIN U FAMILY MEMBER"/>
    <property type="match status" value="1"/>
</dbReference>
<evidence type="ECO:0000256" key="29">
    <source>
        <dbReference type="ARBA" id="ARBA00023015"/>
    </source>
</evidence>
<feature type="compositionally biased region" description="Basic and acidic residues" evidence="40">
    <location>
        <begin position="230"/>
        <end position="265"/>
    </location>
</feature>
<dbReference type="AlphaFoldDB" id="A0AA97J4V9"/>
<feature type="compositionally biased region" description="Basic and acidic residues" evidence="40">
    <location>
        <begin position="669"/>
        <end position="682"/>
    </location>
</feature>
<dbReference type="PROSITE" id="PS50800">
    <property type="entry name" value="SAP"/>
    <property type="match status" value="1"/>
</dbReference>
<keyword evidence="17" id="KW-0507">mRNA processing</keyword>
<dbReference type="Gene3D" id="3.40.50.300">
    <property type="entry name" value="P-loop containing nucleotide triphosphate hydrolases"/>
    <property type="match status" value="1"/>
</dbReference>
<keyword evidence="23" id="KW-0995">Kinetochore</keyword>
<keyword evidence="32" id="KW-0508">mRNA splicing</keyword>
<dbReference type="SMART" id="SM00513">
    <property type="entry name" value="SAP"/>
    <property type="match status" value="1"/>
</dbReference>
<evidence type="ECO:0000256" key="4">
    <source>
        <dbReference type="ARBA" id="ARBA00004300"/>
    </source>
</evidence>
<keyword evidence="19" id="KW-0547">Nucleotide-binding</keyword>
<keyword evidence="35 44" id="KW-0687">Ribonucleoprotein</keyword>
<keyword evidence="20" id="KW-0013">ADP-ribosylation</keyword>
<feature type="region of interest" description="Disordered" evidence="40">
    <location>
        <begin position="778"/>
        <end position="804"/>
    </location>
</feature>
<reference evidence="44" key="1">
    <citation type="submission" date="2025-08" db="UniProtKB">
        <authorList>
            <consortium name="RefSeq"/>
        </authorList>
    </citation>
    <scope>IDENTIFICATION</scope>
    <source>
        <tissue evidence="44">Blood</tissue>
    </source>
</reference>
<feature type="region of interest" description="Disordered" evidence="40">
    <location>
        <begin position="669"/>
        <end position="743"/>
    </location>
</feature>
<feature type="compositionally biased region" description="Low complexity" evidence="40">
    <location>
        <begin position="208"/>
        <end position="229"/>
    </location>
</feature>
<keyword evidence="26" id="KW-0156">Chromatin regulator</keyword>
<evidence type="ECO:0000256" key="5">
    <source>
        <dbReference type="ARBA" id="ARBA00004324"/>
    </source>
</evidence>
<evidence type="ECO:0000256" key="34">
    <source>
        <dbReference type="ARBA" id="ARBA00023242"/>
    </source>
</evidence>
<keyword evidence="9" id="KW-0158">Chromosome</keyword>
<keyword evidence="16" id="KW-0132">Cell division</keyword>
<evidence type="ECO:0000256" key="22">
    <source>
        <dbReference type="ARBA" id="ARBA00022782"/>
    </source>
</evidence>
<dbReference type="Pfam" id="PF00622">
    <property type="entry name" value="SPRY"/>
    <property type="match status" value="1"/>
</dbReference>
<evidence type="ECO:0000259" key="42">
    <source>
        <dbReference type="PROSITE" id="PS50800"/>
    </source>
</evidence>
<dbReference type="FunFam" id="3.40.50.300:FF:000376">
    <property type="entry name" value="Putative heterogeneous nuclear ribonucleoprotein U"/>
    <property type="match status" value="1"/>
</dbReference>
<dbReference type="GO" id="GO:0030496">
    <property type="term" value="C:midbody"/>
    <property type="evidence" value="ECO:0007669"/>
    <property type="project" value="UniProtKB-SubCell"/>
</dbReference>
<evidence type="ECO:0000256" key="17">
    <source>
        <dbReference type="ARBA" id="ARBA00022664"/>
    </source>
</evidence>
<proteinExistence type="predicted"/>
<dbReference type="GeneID" id="129327170"/>
<keyword evidence="43" id="KW-1185">Reference proteome</keyword>
<feature type="compositionally biased region" description="Gly residues" evidence="40">
    <location>
        <begin position="702"/>
        <end position="728"/>
    </location>
</feature>
<dbReference type="CDD" id="cd12884">
    <property type="entry name" value="SPRY_hnRNP"/>
    <property type="match status" value="1"/>
</dbReference>
<evidence type="ECO:0000256" key="36">
    <source>
        <dbReference type="ARBA" id="ARBA00023306"/>
    </source>
</evidence>
<feature type="compositionally biased region" description="Gly residues" evidence="40">
    <location>
        <begin position="47"/>
        <end position="58"/>
    </location>
</feature>
<keyword evidence="12" id="KW-0963">Cytoplasm</keyword>
<keyword evidence="10" id="KW-0217">Developmental protein</keyword>
<accession>A0AA97J4V9</accession>
<dbReference type="PROSITE" id="PS50188">
    <property type="entry name" value="B302_SPRY"/>
    <property type="match status" value="1"/>
</dbReference>
<comment type="subcellular location">
    <subcellularLocation>
        <location evidence="3">Cell surface</location>
    </subcellularLocation>
    <subcellularLocation>
        <location evidence="7">Chromosome</location>
        <location evidence="7">Centromere</location>
        <location evidence="7">Kinetochore</location>
    </subcellularLocation>
    <subcellularLocation>
        <location evidence="4">Cytoplasm</location>
        <location evidence="4">Cytoskeleton</location>
        <location evidence="4">Microtubule organizing center</location>
        <location evidence="4">Centrosome</location>
    </subcellularLocation>
    <subcellularLocation>
        <location evidence="8">Cytoplasm</location>
        <location evidence="8">Cytoskeleton</location>
        <location evidence="8">Spindle pole</location>
    </subcellularLocation>
    <subcellularLocation>
        <location evidence="6">Cytoplasmic granule</location>
    </subcellularLocation>
    <subcellularLocation>
        <location evidence="2">Midbody</location>
    </subcellularLocation>
    <subcellularLocation>
        <location evidence="1">Nucleus matrix</location>
    </subcellularLocation>
    <subcellularLocation>
        <location evidence="5">Nucleus speckle</location>
    </subcellularLocation>
</comment>
<dbReference type="GO" id="GO:0051301">
    <property type="term" value="P:cell division"/>
    <property type="evidence" value="ECO:0007669"/>
    <property type="project" value="UniProtKB-KW"/>
</dbReference>
<gene>
    <name evidence="44" type="primary">HNRNPU</name>
</gene>
<evidence type="ECO:0000256" key="32">
    <source>
        <dbReference type="ARBA" id="ARBA00023187"/>
    </source>
</evidence>
<feature type="compositionally biased region" description="Low complexity" evidence="40">
    <location>
        <begin position="157"/>
        <end position="167"/>
    </location>
</feature>
<evidence type="ECO:0000256" key="6">
    <source>
        <dbReference type="ARBA" id="ARBA00004463"/>
    </source>
</evidence>
<keyword evidence="21" id="KW-0498">Mitosis</keyword>
<dbReference type="RefSeq" id="XP_054831628.1">
    <property type="nucleotide sequence ID" value="XM_054975653.1"/>
</dbReference>
<keyword evidence="30" id="KW-0010">Activator</keyword>
<dbReference type="SMART" id="SM00449">
    <property type="entry name" value="SPRY"/>
    <property type="match status" value="1"/>
</dbReference>
<feature type="region of interest" description="Disordered" evidence="40">
    <location>
        <begin position="42"/>
        <end position="280"/>
    </location>
</feature>
<evidence type="ECO:0000256" key="19">
    <source>
        <dbReference type="ARBA" id="ARBA00022741"/>
    </source>
</evidence>
<keyword evidence="33" id="KW-0206">Cytoskeleton</keyword>
<dbReference type="CTD" id="3192"/>